<organism evidence="1 2">
    <name type="scientific">Metapseudomonas otitidis</name>
    <dbReference type="NCBI Taxonomy" id="319939"/>
    <lineage>
        <taxon>Bacteria</taxon>
        <taxon>Pseudomonadati</taxon>
        <taxon>Pseudomonadota</taxon>
        <taxon>Gammaproteobacteria</taxon>
        <taxon>Pseudomonadales</taxon>
        <taxon>Pseudomonadaceae</taxon>
        <taxon>Metapseudomonas</taxon>
    </lineage>
</organism>
<dbReference type="InterPro" id="IPR009225">
    <property type="entry name" value="Phage_head_completion_GpL"/>
</dbReference>
<dbReference type="EMBL" id="AP022213">
    <property type="protein sequence ID" value="BBT15117.1"/>
    <property type="molecule type" value="Genomic_DNA"/>
</dbReference>
<evidence type="ECO:0000313" key="1">
    <source>
        <dbReference type="EMBL" id="BBT15117.1"/>
    </source>
</evidence>
<reference evidence="1 2" key="1">
    <citation type="submission" date="2019-12" db="EMBL/GenBank/DDBJ databases">
        <title>complete genome sequences of Pseudomonas otitidis str. WP8-S17-CRE-03 isolated from wastewater treatment plant effluent.</title>
        <authorList>
            <person name="Sekizuka T."/>
            <person name="Itokawa K."/>
            <person name="Yatsu K."/>
            <person name="Inamine Y."/>
            <person name="Kuroda M."/>
        </authorList>
    </citation>
    <scope>NUCLEOTIDE SEQUENCE [LARGE SCALE GENOMIC DNA]</scope>
    <source>
        <strain evidence="1 2">WP8-S17-CRE-03</strain>
    </source>
</reference>
<dbReference type="Proteomes" id="UP000515591">
    <property type="component" value="Chromosome"/>
</dbReference>
<sequence length="153" mass="16946">MSFSGKPTTLVEQVIENDGFWPDLGVAEFQKGYRLPAEYLVELLADGITAAMGEVNRDLAKRKRAWLAAGVTQVASADPLLLPERGFYVAIYKRAVYCRAKAYLLQQFATVNRRAEAANLAKEAPETHEAFLAYSQQAVRQIQGRGRVTAVLL</sequence>
<dbReference type="RefSeq" id="WP_182851890.1">
    <property type="nucleotide sequence ID" value="NZ_AP022213.1"/>
</dbReference>
<name>A0A6S5RL22_9GAMM</name>
<dbReference type="Pfam" id="PF05926">
    <property type="entry name" value="Phage_GPL"/>
    <property type="match status" value="1"/>
</dbReference>
<dbReference type="AlphaFoldDB" id="A0A6S5RL22"/>
<gene>
    <name evidence="1" type="ORF">WP8S17C03_11660</name>
</gene>
<proteinExistence type="predicted"/>
<accession>A0A6S5RL22</accession>
<evidence type="ECO:0000313" key="2">
    <source>
        <dbReference type="Proteomes" id="UP000515591"/>
    </source>
</evidence>
<protein>
    <submittedName>
        <fullName evidence="1">Phage head completion protein</fullName>
    </submittedName>
</protein>